<dbReference type="AlphaFoldDB" id="A0A1Y2CN47"/>
<sequence length="236" mass="26166">MFDLQSGKSMNISAGKVGRRVSRELEKKLTTHPATMFAAELYLKNKKSNTPMPNRLEISGQLDNTSLRARARSEMLVRINEELIRLNKKTTKVVQIVKMLRPEGYQGVRLEGFGFTAKQYTSLSSNQCIRLLNNLKIPGKVRLVLVKPSSDKDEEETADEDGDINEEDENEDNDTEDGGNEDSDGILNGDDDDGDNGDNGDDGDEECGNNRDNNANDNDGDTSQSVNQINSAIETY</sequence>
<accession>A0A1Y2CN47</accession>
<feature type="region of interest" description="Disordered" evidence="1">
    <location>
        <begin position="147"/>
        <end position="236"/>
    </location>
</feature>
<name>A0A1Y2CN47_9FUNG</name>
<keyword evidence="3" id="KW-1185">Reference proteome</keyword>
<evidence type="ECO:0000313" key="2">
    <source>
        <dbReference type="EMBL" id="ORY47765.1"/>
    </source>
</evidence>
<feature type="compositionally biased region" description="Polar residues" evidence="1">
    <location>
        <begin position="222"/>
        <end position="236"/>
    </location>
</feature>
<reference evidence="2 3" key="1">
    <citation type="submission" date="2016-07" db="EMBL/GenBank/DDBJ databases">
        <title>Pervasive Adenine N6-methylation of Active Genes in Fungi.</title>
        <authorList>
            <consortium name="DOE Joint Genome Institute"/>
            <person name="Mondo S.J."/>
            <person name="Dannebaum R.O."/>
            <person name="Kuo R.C."/>
            <person name="Labutti K."/>
            <person name="Haridas S."/>
            <person name="Kuo A."/>
            <person name="Salamov A."/>
            <person name="Ahrendt S.R."/>
            <person name="Lipzen A."/>
            <person name="Sullivan W."/>
            <person name="Andreopoulos W.B."/>
            <person name="Clum A."/>
            <person name="Lindquist E."/>
            <person name="Daum C."/>
            <person name="Ramamoorthy G.K."/>
            <person name="Gryganskyi A."/>
            <person name="Culley D."/>
            <person name="Magnuson J.K."/>
            <person name="James T.Y."/>
            <person name="O'Malley M.A."/>
            <person name="Stajich J.E."/>
            <person name="Spatafora J.W."/>
            <person name="Visel A."/>
            <person name="Grigoriev I.V."/>
        </authorList>
    </citation>
    <scope>NUCLEOTIDE SEQUENCE [LARGE SCALE GENOMIC DNA]</scope>
    <source>
        <strain evidence="2 3">JEL800</strain>
    </source>
</reference>
<protein>
    <submittedName>
        <fullName evidence="2">Uncharacterized protein</fullName>
    </submittedName>
</protein>
<dbReference type="EMBL" id="MCGO01000013">
    <property type="protein sequence ID" value="ORY47765.1"/>
    <property type="molecule type" value="Genomic_DNA"/>
</dbReference>
<evidence type="ECO:0000313" key="3">
    <source>
        <dbReference type="Proteomes" id="UP000193642"/>
    </source>
</evidence>
<gene>
    <name evidence="2" type="ORF">BCR33DRAFT_78685</name>
</gene>
<organism evidence="2 3">
    <name type="scientific">Rhizoclosmatium globosum</name>
    <dbReference type="NCBI Taxonomy" id="329046"/>
    <lineage>
        <taxon>Eukaryota</taxon>
        <taxon>Fungi</taxon>
        <taxon>Fungi incertae sedis</taxon>
        <taxon>Chytridiomycota</taxon>
        <taxon>Chytridiomycota incertae sedis</taxon>
        <taxon>Chytridiomycetes</taxon>
        <taxon>Chytridiales</taxon>
        <taxon>Chytriomycetaceae</taxon>
        <taxon>Rhizoclosmatium</taxon>
    </lineage>
</organism>
<feature type="compositionally biased region" description="Acidic residues" evidence="1">
    <location>
        <begin position="152"/>
        <end position="207"/>
    </location>
</feature>
<dbReference type="Proteomes" id="UP000193642">
    <property type="component" value="Unassembled WGS sequence"/>
</dbReference>
<proteinExistence type="predicted"/>
<comment type="caution">
    <text evidence="2">The sequence shown here is derived from an EMBL/GenBank/DDBJ whole genome shotgun (WGS) entry which is preliminary data.</text>
</comment>
<evidence type="ECO:0000256" key="1">
    <source>
        <dbReference type="SAM" id="MobiDB-lite"/>
    </source>
</evidence>